<evidence type="ECO:0000256" key="1">
    <source>
        <dbReference type="SAM" id="SignalP"/>
    </source>
</evidence>
<feature type="signal peptide" evidence="1">
    <location>
        <begin position="1"/>
        <end position="22"/>
    </location>
</feature>
<reference evidence="2" key="1">
    <citation type="submission" date="2019-12" db="EMBL/GenBank/DDBJ databases">
        <title>An insight into the sialome of adult female Ixodes ricinus ticks feeding for 6 days.</title>
        <authorList>
            <person name="Perner J."/>
            <person name="Ribeiro J.M.C."/>
        </authorList>
    </citation>
    <scope>NUCLEOTIDE SEQUENCE</scope>
    <source>
        <strain evidence="2">Semi-engorged</strain>
        <tissue evidence="2">Salivary glands</tissue>
    </source>
</reference>
<dbReference type="AlphaFoldDB" id="A0A6B0UDI5"/>
<proteinExistence type="predicted"/>
<organism evidence="2">
    <name type="scientific">Ixodes ricinus</name>
    <name type="common">Common tick</name>
    <name type="synonym">Acarus ricinus</name>
    <dbReference type="NCBI Taxonomy" id="34613"/>
    <lineage>
        <taxon>Eukaryota</taxon>
        <taxon>Metazoa</taxon>
        <taxon>Ecdysozoa</taxon>
        <taxon>Arthropoda</taxon>
        <taxon>Chelicerata</taxon>
        <taxon>Arachnida</taxon>
        <taxon>Acari</taxon>
        <taxon>Parasitiformes</taxon>
        <taxon>Ixodida</taxon>
        <taxon>Ixodoidea</taxon>
        <taxon>Ixodidae</taxon>
        <taxon>Ixodinae</taxon>
        <taxon>Ixodes</taxon>
    </lineage>
</organism>
<evidence type="ECO:0000313" key="2">
    <source>
        <dbReference type="EMBL" id="MXU87377.1"/>
    </source>
</evidence>
<accession>A0A6B0UDI5</accession>
<name>A0A6B0UDI5_IXORI</name>
<sequence length="96" mass="10707">MSRLPFIMILPLVQSTMASVQATSKSSVSLYGWSETCCSMDSWRAETVRRPCSSSRALSHQARGGLRSAEGRFTRSSARFTWATTGSQHEPYVMLR</sequence>
<dbReference type="EMBL" id="GIFC01005294">
    <property type="protein sequence ID" value="MXU87377.1"/>
    <property type="molecule type" value="Transcribed_RNA"/>
</dbReference>
<keyword evidence="1" id="KW-0732">Signal</keyword>
<protein>
    <submittedName>
        <fullName evidence="2">Putative secreted protein</fullName>
    </submittedName>
</protein>
<feature type="chain" id="PRO_5025692393" evidence="1">
    <location>
        <begin position="23"/>
        <end position="96"/>
    </location>
</feature>